<dbReference type="AlphaFoldDB" id="A0A495EEF3"/>
<keyword evidence="1" id="KW-0472">Membrane</keyword>
<feature type="transmembrane region" description="Helical" evidence="1">
    <location>
        <begin position="43"/>
        <end position="64"/>
    </location>
</feature>
<reference evidence="2 3" key="1">
    <citation type="submission" date="2018-10" db="EMBL/GenBank/DDBJ databases">
        <title>Genomic Encyclopedia of Archaeal and Bacterial Type Strains, Phase II (KMG-II): from individual species to whole genera.</title>
        <authorList>
            <person name="Goeker M."/>
        </authorList>
    </citation>
    <scope>NUCLEOTIDE SEQUENCE [LARGE SCALE GENOMIC DNA]</scope>
    <source>
        <strain evidence="2 3">DSM 25230</strain>
    </source>
</reference>
<gene>
    <name evidence="2" type="ORF">CLV91_0342</name>
</gene>
<proteinExistence type="predicted"/>
<feature type="transmembrane region" description="Helical" evidence="1">
    <location>
        <begin position="98"/>
        <end position="121"/>
    </location>
</feature>
<protein>
    <recommendedName>
        <fullName evidence="4">Cytochrome b561</fullName>
    </recommendedName>
</protein>
<feature type="transmembrane region" description="Helical" evidence="1">
    <location>
        <begin position="133"/>
        <end position="158"/>
    </location>
</feature>
<name>A0A495EEF3_9FLAO</name>
<dbReference type="Proteomes" id="UP000269412">
    <property type="component" value="Unassembled WGS sequence"/>
</dbReference>
<keyword evidence="1" id="KW-0812">Transmembrane</keyword>
<evidence type="ECO:0000313" key="3">
    <source>
        <dbReference type="Proteomes" id="UP000269412"/>
    </source>
</evidence>
<comment type="caution">
    <text evidence="2">The sequence shown here is derived from an EMBL/GenBank/DDBJ whole genome shotgun (WGS) entry which is preliminary data.</text>
</comment>
<feature type="transmembrane region" description="Helical" evidence="1">
    <location>
        <begin position="12"/>
        <end position="31"/>
    </location>
</feature>
<sequence>MKSNNNSTILGLVLLSAFFVFYFGNIEWVWLQELQQQENYKRWSGLAVALFIIFQWLLTFTRIIKRFRQSAMKMATIHKWLGAMSPLLFYIHSVKLGYGYIALMSYLFFANALLGYINLDVIKSKGEILFKGWMIFHVAFSIIISILMCFHIVMVFYYK</sequence>
<dbReference type="EMBL" id="RBIQ01000007">
    <property type="protein sequence ID" value="RKR14267.1"/>
    <property type="molecule type" value="Genomic_DNA"/>
</dbReference>
<evidence type="ECO:0000313" key="2">
    <source>
        <dbReference type="EMBL" id="RKR14267.1"/>
    </source>
</evidence>
<keyword evidence="1" id="KW-1133">Transmembrane helix</keyword>
<organism evidence="2 3">
    <name type="scientific">Maribacter vaceletii</name>
    <dbReference type="NCBI Taxonomy" id="1206816"/>
    <lineage>
        <taxon>Bacteria</taxon>
        <taxon>Pseudomonadati</taxon>
        <taxon>Bacteroidota</taxon>
        <taxon>Flavobacteriia</taxon>
        <taxon>Flavobacteriales</taxon>
        <taxon>Flavobacteriaceae</taxon>
        <taxon>Maribacter</taxon>
    </lineage>
</organism>
<evidence type="ECO:0008006" key="4">
    <source>
        <dbReference type="Google" id="ProtNLM"/>
    </source>
</evidence>
<evidence type="ECO:0000256" key="1">
    <source>
        <dbReference type="SAM" id="Phobius"/>
    </source>
</evidence>
<keyword evidence="3" id="KW-1185">Reference proteome</keyword>
<dbReference type="OrthoDB" id="978704at2"/>
<accession>A0A495EEF3</accession>
<dbReference type="RefSeq" id="WP_121063330.1">
    <property type="nucleotide sequence ID" value="NZ_RBIQ01000007.1"/>
</dbReference>